<name>A0A2P5AZ49_PARAD</name>
<evidence type="ECO:0000256" key="1">
    <source>
        <dbReference type="SAM" id="MobiDB-lite"/>
    </source>
</evidence>
<feature type="compositionally biased region" description="Polar residues" evidence="1">
    <location>
        <begin position="181"/>
        <end position="200"/>
    </location>
</feature>
<dbReference type="EMBL" id="JXTB01000406">
    <property type="protein sequence ID" value="PON41799.1"/>
    <property type="molecule type" value="Genomic_DNA"/>
</dbReference>
<sequence>MLREFMRFKIDIRLDKPIQAGFSTLDACGGVSWAYMKYERQPVICYRCGVMGLEEETCSKQRQKIMSKDGKSVDLFGPWLRLGSKTEHCFSATEEICLLWKAIKAFTDDSESDLDGTETHVEPSSKEHHKTAGNMHSTTGLPTRIIAGVGNPNIGTRDSPGIVGVGTEPSIVLGQLAQEPKYSSTHDSSGTENVGTTQTL</sequence>
<reference evidence="3" key="1">
    <citation type="submission" date="2016-06" db="EMBL/GenBank/DDBJ databases">
        <title>Parallel loss of symbiosis genes in relatives of nitrogen-fixing non-legume Parasponia.</title>
        <authorList>
            <person name="Van Velzen R."/>
            <person name="Holmer R."/>
            <person name="Bu F."/>
            <person name="Rutten L."/>
            <person name="Van Zeijl A."/>
            <person name="Liu W."/>
            <person name="Santuari L."/>
            <person name="Cao Q."/>
            <person name="Sharma T."/>
            <person name="Shen D."/>
            <person name="Roswanjaya Y."/>
            <person name="Wardhani T."/>
            <person name="Kalhor M.S."/>
            <person name="Jansen J."/>
            <person name="Van den Hoogen J."/>
            <person name="Gungor B."/>
            <person name="Hartog M."/>
            <person name="Hontelez J."/>
            <person name="Verver J."/>
            <person name="Yang W.-C."/>
            <person name="Schijlen E."/>
            <person name="Repin R."/>
            <person name="Schilthuizen M."/>
            <person name="Schranz E."/>
            <person name="Heidstra R."/>
            <person name="Miyata K."/>
            <person name="Fedorova E."/>
            <person name="Kohlen W."/>
            <person name="Bisseling T."/>
            <person name="Smit S."/>
            <person name="Geurts R."/>
        </authorList>
    </citation>
    <scope>NUCLEOTIDE SEQUENCE [LARGE SCALE GENOMIC DNA]</scope>
    <source>
        <strain evidence="3">cv. WU1-14</strain>
    </source>
</reference>
<evidence type="ECO:0000313" key="3">
    <source>
        <dbReference type="Proteomes" id="UP000237105"/>
    </source>
</evidence>
<gene>
    <name evidence="2" type="ORF">PanWU01x14_286450</name>
</gene>
<dbReference type="Proteomes" id="UP000237105">
    <property type="component" value="Unassembled WGS sequence"/>
</dbReference>
<feature type="compositionally biased region" description="Basic and acidic residues" evidence="1">
    <location>
        <begin position="117"/>
        <end position="126"/>
    </location>
</feature>
<proteinExistence type="predicted"/>
<comment type="caution">
    <text evidence="2">The sequence shown here is derived from an EMBL/GenBank/DDBJ whole genome shotgun (WGS) entry which is preliminary data.</text>
</comment>
<protein>
    <recommendedName>
        <fullName evidence="4">Zinc knuckle CX2CX4HX4C</fullName>
    </recommendedName>
</protein>
<organism evidence="2 3">
    <name type="scientific">Parasponia andersonii</name>
    <name type="common">Sponia andersonii</name>
    <dbReference type="NCBI Taxonomy" id="3476"/>
    <lineage>
        <taxon>Eukaryota</taxon>
        <taxon>Viridiplantae</taxon>
        <taxon>Streptophyta</taxon>
        <taxon>Embryophyta</taxon>
        <taxon>Tracheophyta</taxon>
        <taxon>Spermatophyta</taxon>
        <taxon>Magnoliopsida</taxon>
        <taxon>eudicotyledons</taxon>
        <taxon>Gunneridae</taxon>
        <taxon>Pentapetalae</taxon>
        <taxon>rosids</taxon>
        <taxon>fabids</taxon>
        <taxon>Rosales</taxon>
        <taxon>Cannabaceae</taxon>
        <taxon>Parasponia</taxon>
    </lineage>
</organism>
<dbReference type="OrthoDB" id="1165906at2759"/>
<dbReference type="AlphaFoldDB" id="A0A2P5AZ49"/>
<feature type="region of interest" description="Disordered" evidence="1">
    <location>
        <begin position="179"/>
        <end position="200"/>
    </location>
</feature>
<evidence type="ECO:0000313" key="2">
    <source>
        <dbReference type="EMBL" id="PON41799.1"/>
    </source>
</evidence>
<accession>A0A2P5AZ49</accession>
<feature type="region of interest" description="Disordered" evidence="1">
    <location>
        <begin position="110"/>
        <end position="140"/>
    </location>
</feature>
<evidence type="ECO:0008006" key="4">
    <source>
        <dbReference type="Google" id="ProtNLM"/>
    </source>
</evidence>
<keyword evidence="3" id="KW-1185">Reference proteome</keyword>